<dbReference type="GeneID" id="28855515"/>
<accession>A0A179FV51</accession>
<evidence type="ECO:0000259" key="1">
    <source>
        <dbReference type="Pfam" id="PF22998"/>
    </source>
</evidence>
<dbReference type="Pfam" id="PF22998">
    <property type="entry name" value="GNAT_LYC1-like"/>
    <property type="match status" value="1"/>
</dbReference>
<dbReference type="Proteomes" id="UP000078397">
    <property type="component" value="Unassembled WGS sequence"/>
</dbReference>
<keyword evidence="3" id="KW-1185">Reference proteome</keyword>
<evidence type="ECO:0000313" key="3">
    <source>
        <dbReference type="Proteomes" id="UP000078397"/>
    </source>
</evidence>
<dbReference type="RefSeq" id="XP_018145719.1">
    <property type="nucleotide sequence ID" value="XM_018291521.1"/>
</dbReference>
<dbReference type="STRING" id="1380566.A0A179FV51"/>
<feature type="domain" description="LYC1 C-terminal" evidence="1">
    <location>
        <begin position="172"/>
        <end position="384"/>
    </location>
</feature>
<dbReference type="PANTHER" id="PTHR34815">
    <property type="entry name" value="LYSINE ACETYLTRANSFERASE"/>
    <property type="match status" value="1"/>
</dbReference>
<sequence>MSLPSATSSSLILTKATHDEKVYVWTRHQPSWGPRYTPQAYIDREEHLLTYDLTKDGGLTSWILTDPTSSNAHGAPGNRPILSAVETYRKRAVVRDPDGKVRDVTAYGIASVFTFEEFRRQGYAGRMLGLLGETIARWQAERPGSAEFSILFSDIGKEFYANHQWMPFRSTHLSFPVKPFTTPCDGRLTLVTRENLQMVAELDERTLRRKVANPPSEGHKARAAVLPDFATYEWQIGREKFFCTHILGAGPTVHGAIYTPEGSPNSRVWMLWANILYGGKEKPEDNVLNILHCALEDESIPDQELSKALSAIMGVAQTTAEEWICTKLDMWNPDERTQRLLEEMSDLQGKLIVREKSNIASFRWFGQGPVSEVEWVDNEKFEWC</sequence>
<dbReference type="PANTHER" id="PTHR34815:SF2">
    <property type="entry name" value="N-ACETYLTRANSFERASE DOMAIN-CONTAINING PROTEIN"/>
    <property type="match status" value="1"/>
</dbReference>
<evidence type="ECO:0000313" key="2">
    <source>
        <dbReference type="EMBL" id="OAQ68869.1"/>
    </source>
</evidence>
<reference evidence="2 3" key="1">
    <citation type="journal article" date="2016" name="PLoS Pathog.">
        <title>Biosynthesis of antibiotic leucinostatins in bio-control fungus Purpureocillium lilacinum and their inhibition on phytophthora revealed by genome mining.</title>
        <authorList>
            <person name="Wang G."/>
            <person name="Liu Z."/>
            <person name="Lin R."/>
            <person name="Li E."/>
            <person name="Mao Z."/>
            <person name="Ling J."/>
            <person name="Yang Y."/>
            <person name="Yin W.B."/>
            <person name="Xie B."/>
        </authorList>
    </citation>
    <scope>NUCLEOTIDE SEQUENCE [LARGE SCALE GENOMIC DNA]</scope>
    <source>
        <strain evidence="2">170</strain>
    </source>
</reference>
<dbReference type="EMBL" id="LSBJ02000003">
    <property type="protein sequence ID" value="OAQ68869.1"/>
    <property type="molecule type" value="Genomic_DNA"/>
</dbReference>
<protein>
    <submittedName>
        <fullName evidence="2">Acyl-CoA N-acyltransferase</fullName>
    </submittedName>
</protein>
<dbReference type="InterPro" id="IPR055100">
    <property type="entry name" value="GNAT_LYC1-like"/>
</dbReference>
<dbReference type="InterPro" id="IPR016181">
    <property type="entry name" value="Acyl_CoA_acyltransferase"/>
</dbReference>
<dbReference type="SUPFAM" id="SSF55729">
    <property type="entry name" value="Acyl-CoA N-acyltransferases (Nat)"/>
    <property type="match status" value="1"/>
</dbReference>
<gene>
    <name evidence="2" type="ORF">VFPPC_13749</name>
</gene>
<dbReference type="InterPro" id="IPR053013">
    <property type="entry name" value="LAT"/>
</dbReference>
<comment type="caution">
    <text evidence="2">The sequence shown here is derived from an EMBL/GenBank/DDBJ whole genome shotgun (WGS) entry which is preliminary data.</text>
</comment>
<dbReference type="GO" id="GO:0016746">
    <property type="term" value="F:acyltransferase activity"/>
    <property type="evidence" value="ECO:0007669"/>
    <property type="project" value="UniProtKB-KW"/>
</dbReference>
<dbReference type="Gene3D" id="3.40.630.30">
    <property type="match status" value="1"/>
</dbReference>
<organism evidence="2 3">
    <name type="scientific">Pochonia chlamydosporia 170</name>
    <dbReference type="NCBI Taxonomy" id="1380566"/>
    <lineage>
        <taxon>Eukaryota</taxon>
        <taxon>Fungi</taxon>
        <taxon>Dikarya</taxon>
        <taxon>Ascomycota</taxon>
        <taxon>Pezizomycotina</taxon>
        <taxon>Sordariomycetes</taxon>
        <taxon>Hypocreomycetidae</taxon>
        <taxon>Hypocreales</taxon>
        <taxon>Clavicipitaceae</taxon>
        <taxon>Pochonia</taxon>
    </lineage>
</organism>
<dbReference type="OrthoDB" id="2020070at2759"/>
<dbReference type="KEGG" id="pchm:VFPPC_13749"/>
<name>A0A179FV51_METCM</name>
<dbReference type="AlphaFoldDB" id="A0A179FV51"/>
<proteinExistence type="predicted"/>